<dbReference type="Proteomes" id="UP000652761">
    <property type="component" value="Unassembled WGS sequence"/>
</dbReference>
<accession>A0A843WJL3</accession>
<organism evidence="1 2">
    <name type="scientific">Colocasia esculenta</name>
    <name type="common">Wild taro</name>
    <name type="synonym">Arum esculentum</name>
    <dbReference type="NCBI Taxonomy" id="4460"/>
    <lineage>
        <taxon>Eukaryota</taxon>
        <taxon>Viridiplantae</taxon>
        <taxon>Streptophyta</taxon>
        <taxon>Embryophyta</taxon>
        <taxon>Tracheophyta</taxon>
        <taxon>Spermatophyta</taxon>
        <taxon>Magnoliopsida</taxon>
        <taxon>Liliopsida</taxon>
        <taxon>Araceae</taxon>
        <taxon>Aroideae</taxon>
        <taxon>Colocasieae</taxon>
        <taxon>Colocasia</taxon>
    </lineage>
</organism>
<evidence type="ECO:0000313" key="2">
    <source>
        <dbReference type="Proteomes" id="UP000652761"/>
    </source>
</evidence>
<name>A0A843WJL3_COLES</name>
<reference evidence="1" key="1">
    <citation type="submission" date="2017-07" db="EMBL/GenBank/DDBJ databases">
        <title>Taro Niue Genome Assembly and Annotation.</title>
        <authorList>
            <person name="Atibalentja N."/>
            <person name="Keating K."/>
            <person name="Fields C.J."/>
        </authorList>
    </citation>
    <scope>NUCLEOTIDE SEQUENCE</scope>
    <source>
        <strain evidence="1">Niue_2</strain>
        <tissue evidence="1">Leaf</tissue>
    </source>
</reference>
<gene>
    <name evidence="1" type="ORF">Taro_040741</name>
</gene>
<sequence>MSLGKDEYGTFVEAQRQLHVQRMAPVMGPSYSMVYGAFQGYFEEQERKAWSIITRYASLLSPAFYIPRNNDLIVVTI</sequence>
<proteinExistence type="predicted"/>
<keyword evidence="2" id="KW-1185">Reference proteome</keyword>
<dbReference type="EMBL" id="NMUH01003981">
    <property type="protein sequence ID" value="MQM07896.1"/>
    <property type="molecule type" value="Genomic_DNA"/>
</dbReference>
<evidence type="ECO:0000313" key="1">
    <source>
        <dbReference type="EMBL" id="MQM07896.1"/>
    </source>
</evidence>
<dbReference type="AlphaFoldDB" id="A0A843WJL3"/>
<comment type="caution">
    <text evidence="1">The sequence shown here is derived from an EMBL/GenBank/DDBJ whole genome shotgun (WGS) entry which is preliminary data.</text>
</comment>
<protein>
    <submittedName>
        <fullName evidence="1">Uncharacterized protein</fullName>
    </submittedName>
</protein>